<dbReference type="EMBL" id="CP120988">
    <property type="protein sequence ID" value="WLQ60485.1"/>
    <property type="molecule type" value="Genomic_DNA"/>
</dbReference>
<dbReference type="Proteomes" id="UP001235744">
    <property type="component" value="Chromosome"/>
</dbReference>
<sequence length="174" mass="18885">MDDPGERLSSIDERRAAEHAGLWKADLGQAPHYTPAFTGGGWTCIACPLDNCDWHHDDPVTQPSAHGIVEAKLQEHLKTHAMVDFLSSLQHARDSSTALRESNNRAWDVVSLHRLRAVHQGEHPSGDPIAQMLSAALVGTAEHEDVRAEVTRLSVDVAGARNIASVPVAERRGA</sequence>
<keyword evidence="2" id="KW-1185">Reference proteome</keyword>
<evidence type="ECO:0000313" key="2">
    <source>
        <dbReference type="Proteomes" id="UP001235744"/>
    </source>
</evidence>
<evidence type="ECO:0000313" key="1">
    <source>
        <dbReference type="EMBL" id="WLQ60485.1"/>
    </source>
</evidence>
<protein>
    <submittedName>
        <fullName evidence="1">Uncharacterized protein</fullName>
    </submittedName>
</protein>
<reference evidence="1 2" key="1">
    <citation type="submission" date="2023-03" db="EMBL/GenBank/DDBJ databases">
        <title>Isolation and description of six Streptomyces strains from soil environments, able to metabolize different microbial glucans.</title>
        <authorList>
            <person name="Widen T."/>
            <person name="Larsbrink J."/>
        </authorList>
    </citation>
    <scope>NUCLEOTIDE SEQUENCE [LARGE SCALE GENOMIC DNA]</scope>
    <source>
        <strain evidence="1 2">Alt2</strain>
    </source>
</reference>
<accession>A0ABY9IY99</accession>
<dbReference type="RefSeq" id="WP_306069233.1">
    <property type="nucleotide sequence ID" value="NZ_CP120988.1"/>
</dbReference>
<gene>
    <name evidence="1" type="ORF">P8A19_35910</name>
</gene>
<name>A0ABY9IY99_9ACTN</name>
<organism evidence="1 2">
    <name type="scientific">Streptomyces poriferorum</name>
    <dbReference type="NCBI Taxonomy" id="2798799"/>
    <lineage>
        <taxon>Bacteria</taxon>
        <taxon>Bacillati</taxon>
        <taxon>Actinomycetota</taxon>
        <taxon>Actinomycetes</taxon>
        <taxon>Kitasatosporales</taxon>
        <taxon>Streptomycetaceae</taxon>
        <taxon>Streptomyces</taxon>
    </lineage>
</organism>
<proteinExistence type="predicted"/>